<keyword evidence="4" id="KW-0433">Leucine-rich repeat</keyword>
<dbReference type="InterPro" id="IPR005637">
    <property type="entry name" value="TAP_C_dom"/>
</dbReference>
<dbReference type="InterPro" id="IPR032675">
    <property type="entry name" value="LRR_dom_sf"/>
</dbReference>
<sequence length="604" mass="66075">MMAASSSHRPRGLASKTLKSAGLISRDEDASMRDLSQGSSSGRKKPAKKIGHRQRGVDLYKASGTSDLSHKMLASRISANLSNPLAVRGAALKPAIIRPGSSATRVSQVRTLDVWREIVQKRYNPEAKFLNLECLADDEVLKKHNITPPGLPGSNHKEYPVIFKLASQLKPPVETISLANNNLQMGTHLAPIAHYLPNLRNLSLQSNKLKSWRDLDYLAGRNRKLGLLRELIFLDNPLRDQEMNAGRAEQYKSGMSRRFPSLEVLDQEAITKISFVDMPVASSSNSGPSDESGPSSFPLPMAPSFITGVDGSVISGFLARFFPLFDSQRSALIDAYDPSATFSYSAFTTIPPRARLQGWHTSKEMPNQRRLEWGPWLKNDAGGSRNLNFIGRGGASGAGLDRELRSLHAGPTAIVTAMSHLPKTHHEVAGAADKFCIDAWPVGQGAATMLFLCIHGEFTEEPSRGIRSFDRTFILAPAPPGSTAAMNNWAVTILSDQLTVRPYSSPDAWKAGPMKVQGEGKLPRQHATPRRTPAAQQPFLAPEVQAQLNVIPEPQRSLVVTVCQRTGLNVRFSVDCLDNNGWDIERAVANFEQVKPSLGQEAFL</sequence>
<dbReference type="GO" id="GO:0005634">
    <property type="term" value="C:nucleus"/>
    <property type="evidence" value="ECO:0007669"/>
    <property type="project" value="UniProtKB-SubCell"/>
</dbReference>
<name>A0A4S4LHK0_9AGAM</name>
<keyword evidence="7" id="KW-0539">Nucleus</keyword>
<dbReference type="InterPro" id="IPR057125">
    <property type="entry name" value="NXF1/2/3/5-like_LRR"/>
</dbReference>
<feature type="region of interest" description="Disordered" evidence="8">
    <location>
        <begin position="1"/>
        <end position="55"/>
    </location>
</feature>
<comment type="subcellular location">
    <subcellularLocation>
        <location evidence="1">Nucleus</location>
    </subcellularLocation>
</comment>
<dbReference type="InterPro" id="IPR030217">
    <property type="entry name" value="NXF_fam"/>
</dbReference>
<comment type="caution">
    <text evidence="11">The sequence shown here is derived from an EMBL/GenBank/DDBJ whole genome shotgun (WGS) entry which is preliminary data.</text>
</comment>
<dbReference type="PANTHER" id="PTHR10662:SF22">
    <property type="entry name" value="NUCLEAR RNA EXPORT FACTOR 1"/>
    <property type="match status" value="1"/>
</dbReference>
<dbReference type="Gene3D" id="3.10.450.50">
    <property type="match status" value="1"/>
</dbReference>
<dbReference type="EMBL" id="SGPK01000068">
    <property type="protein sequence ID" value="THH09300.1"/>
    <property type="molecule type" value="Genomic_DNA"/>
</dbReference>
<dbReference type="PROSITE" id="PS50177">
    <property type="entry name" value="NTF2_DOMAIN"/>
    <property type="match status" value="1"/>
</dbReference>
<evidence type="ECO:0000256" key="8">
    <source>
        <dbReference type="SAM" id="MobiDB-lite"/>
    </source>
</evidence>
<dbReference type="SUPFAM" id="SSF52058">
    <property type="entry name" value="L domain-like"/>
    <property type="match status" value="1"/>
</dbReference>
<dbReference type="Pfam" id="PF24048">
    <property type="entry name" value="LRR_NXF1-5"/>
    <property type="match status" value="1"/>
</dbReference>
<dbReference type="PROSITE" id="PS51450">
    <property type="entry name" value="LRR"/>
    <property type="match status" value="1"/>
</dbReference>
<feature type="domain" description="TAP-C" evidence="10">
    <location>
        <begin position="553"/>
        <end position="604"/>
    </location>
</feature>
<dbReference type="Pfam" id="PF03943">
    <property type="entry name" value="TAP_C"/>
    <property type="match status" value="1"/>
</dbReference>
<dbReference type="OrthoDB" id="25872at2759"/>
<accession>A0A4S4LHK0</accession>
<dbReference type="Gene3D" id="3.80.10.10">
    <property type="entry name" value="Ribonuclease Inhibitor"/>
    <property type="match status" value="1"/>
</dbReference>
<dbReference type="GO" id="GO:0016973">
    <property type="term" value="P:poly(A)+ mRNA export from nucleus"/>
    <property type="evidence" value="ECO:0007669"/>
    <property type="project" value="TreeGrafter"/>
</dbReference>
<dbReference type="AlphaFoldDB" id="A0A4S4LHK0"/>
<dbReference type="InterPro" id="IPR009060">
    <property type="entry name" value="UBA-like_sf"/>
</dbReference>
<keyword evidence="12" id="KW-1185">Reference proteome</keyword>
<dbReference type="Gene3D" id="1.10.8.10">
    <property type="entry name" value="DNA helicase RuvA subunit, C-terminal domain"/>
    <property type="match status" value="1"/>
</dbReference>
<dbReference type="InterPro" id="IPR002075">
    <property type="entry name" value="NTF2_dom"/>
</dbReference>
<evidence type="ECO:0000256" key="4">
    <source>
        <dbReference type="ARBA" id="ARBA00022614"/>
    </source>
</evidence>
<evidence type="ECO:0000256" key="7">
    <source>
        <dbReference type="ARBA" id="ARBA00023242"/>
    </source>
</evidence>
<dbReference type="CDD" id="cd14342">
    <property type="entry name" value="UBA_TAP-C"/>
    <property type="match status" value="1"/>
</dbReference>
<evidence type="ECO:0000313" key="11">
    <source>
        <dbReference type="EMBL" id="THH09300.1"/>
    </source>
</evidence>
<reference evidence="11 12" key="1">
    <citation type="submission" date="2019-02" db="EMBL/GenBank/DDBJ databases">
        <title>Genome sequencing of the rare red list fungi Phellinidium pouzarii.</title>
        <authorList>
            <person name="Buettner E."/>
            <person name="Kellner H."/>
        </authorList>
    </citation>
    <scope>NUCLEOTIDE SEQUENCE [LARGE SCALE GENOMIC DNA]</scope>
    <source>
        <strain evidence="11 12">DSM 108285</strain>
    </source>
</reference>
<dbReference type="Proteomes" id="UP000308199">
    <property type="component" value="Unassembled WGS sequence"/>
</dbReference>
<dbReference type="PANTHER" id="PTHR10662">
    <property type="entry name" value="NUCLEAR RNA EXPORT FACTOR"/>
    <property type="match status" value="1"/>
</dbReference>
<dbReference type="Pfam" id="PF22602">
    <property type="entry name" value="NXF_NTF2"/>
    <property type="match status" value="1"/>
</dbReference>
<keyword evidence="3" id="KW-0813">Transport</keyword>
<evidence type="ECO:0000256" key="6">
    <source>
        <dbReference type="ARBA" id="ARBA00022816"/>
    </source>
</evidence>
<keyword evidence="5" id="KW-0677">Repeat</keyword>
<gene>
    <name evidence="11" type="ORF">EW145_g2122</name>
</gene>
<evidence type="ECO:0000259" key="10">
    <source>
        <dbReference type="PROSITE" id="PS51281"/>
    </source>
</evidence>
<organism evidence="11 12">
    <name type="scientific">Phellinidium pouzarii</name>
    <dbReference type="NCBI Taxonomy" id="167371"/>
    <lineage>
        <taxon>Eukaryota</taxon>
        <taxon>Fungi</taxon>
        <taxon>Dikarya</taxon>
        <taxon>Basidiomycota</taxon>
        <taxon>Agaricomycotina</taxon>
        <taxon>Agaricomycetes</taxon>
        <taxon>Hymenochaetales</taxon>
        <taxon>Hymenochaetaceae</taxon>
        <taxon>Phellinidium</taxon>
    </lineage>
</organism>
<dbReference type="SUPFAM" id="SSF54427">
    <property type="entry name" value="NTF2-like"/>
    <property type="match status" value="1"/>
</dbReference>
<protein>
    <recommendedName>
        <fullName evidence="13">TAP-C domain-containing protein</fullName>
    </recommendedName>
</protein>
<evidence type="ECO:0000256" key="2">
    <source>
        <dbReference type="ARBA" id="ARBA00009285"/>
    </source>
</evidence>
<dbReference type="InterPro" id="IPR032710">
    <property type="entry name" value="NTF2-like_dom_sf"/>
</dbReference>
<evidence type="ECO:0000256" key="1">
    <source>
        <dbReference type="ARBA" id="ARBA00004123"/>
    </source>
</evidence>
<dbReference type="InterPro" id="IPR001611">
    <property type="entry name" value="Leu-rich_rpt"/>
</dbReference>
<comment type="similarity">
    <text evidence="2">Belongs to the NXF family.</text>
</comment>
<dbReference type="SMART" id="SM00804">
    <property type="entry name" value="TAP_C"/>
    <property type="match status" value="1"/>
</dbReference>
<feature type="domain" description="NTF2" evidence="9">
    <location>
        <begin position="313"/>
        <end position="500"/>
    </location>
</feature>
<dbReference type="InterPro" id="IPR018222">
    <property type="entry name" value="Nuclear_transport_factor_2_euk"/>
</dbReference>
<dbReference type="SUPFAM" id="SSF46934">
    <property type="entry name" value="UBA-like"/>
    <property type="match status" value="1"/>
</dbReference>
<dbReference type="GO" id="GO:0003723">
    <property type="term" value="F:RNA binding"/>
    <property type="evidence" value="ECO:0007669"/>
    <property type="project" value="TreeGrafter"/>
</dbReference>
<feature type="compositionally biased region" description="Basic residues" evidence="8">
    <location>
        <begin position="42"/>
        <end position="54"/>
    </location>
</feature>
<evidence type="ECO:0000313" key="12">
    <source>
        <dbReference type="Proteomes" id="UP000308199"/>
    </source>
</evidence>
<evidence type="ECO:0000256" key="3">
    <source>
        <dbReference type="ARBA" id="ARBA00022448"/>
    </source>
</evidence>
<dbReference type="PROSITE" id="PS51281">
    <property type="entry name" value="TAP_C"/>
    <property type="match status" value="1"/>
</dbReference>
<keyword evidence="6" id="KW-0509">mRNA transport</keyword>
<proteinExistence type="inferred from homology"/>
<evidence type="ECO:0000256" key="5">
    <source>
        <dbReference type="ARBA" id="ARBA00022737"/>
    </source>
</evidence>
<evidence type="ECO:0008006" key="13">
    <source>
        <dbReference type="Google" id="ProtNLM"/>
    </source>
</evidence>
<evidence type="ECO:0000259" key="9">
    <source>
        <dbReference type="PROSITE" id="PS50177"/>
    </source>
</evidence>